<name>A0AA39QXH2_9LECA</name>
<organism evidence="1 2">
    <name type="scientific">Cladonia borealis</name>
    <dbReference type="NCBI Taxonomy" id="184061"/>
    <lineage>
        <taxon>Eukaryota</taxon>
        <taxon>Fungi</taxon>
        <taxon>Dikarya</taxon>
        <taxon>Ascomycota</taxon>
        <taxon>Pezizomycotina</taxon>
        <taxon>Lecanoromycetes</taxon>
        <taxon>OSLEUM clade</taxon>
        <taxon>Lecanoromycetidae</taxon>
        <taxon>Lecanorales</taxon>
        <taxon>Lecanorineae</taxon>
        <taxon>Cladoniaceae</taxon>
        <taxon>Cladonia</taxon>
    </lineage>
</organism>
<accession>A0AA39QXH2</accession>
<dbReference type="EMBL" id="JAFEKC020000014">
    <property type="protein sequence ID" value="KAK0511000.1"/>
    <property type="molecule type" value="Genomic_DNA"/>
</dbReference>
<evidence type="ECO:0000313" key="1">
    <source>
        <dbReference type="EMBL" id="KAK0511000.1"/>
    </source>
</evidence>
<protein>
    <submittedName>
        <fullName evidence="1">Uncharacterized protein</fullName>
    </submittedName>
</protein>
<dbReference type="Proteomes" id="UP001166286">
    <property type="component" value="Unassembled WGS sequence"/>
</dbReference>
<sequence length="308" mass="33472">MCADLLYVLRYTDNSTASDFVKSTALGASPRIICPAIPGSDKDHFIVSSALRYHRANVRIAHAHTYRAMASPPFKAIFKTEQYSATIRTILDKSLQMSKTPVFICIRSEAEAQDYEAEAPSLWQECKTGRSTWGTDTALFLCPGFLKRGQNPGNPQSKACPGVAANRFHTVPNKPILFGDRSYELTDYLLILENVFAPYEVSEDPNVYMNLPLAWNAEQASQRVLSYLMFIQLTKNGCAKIPDVTQPPWNFPPTLNVTSSGKGSGNSTGNDSTISLGANATLAMNLPPLATSVASLVQGPPADSLGTS</sequence>
<proteinExistence type="predicted"/>
<reference evidence="1" key="1">
    <citation type="submission" date="2023-03" db="EMBL/GenBank/DDBJ databases">
        <title>Complete genome of Cladonia borealis.</title>
        <authorList>
            <person name="Park H."/>
        </authorList>
    </citation>
    <scope>NUCLEOTIDE SEQUENCE</scope>
    <source>
        <strain evidence="1">ANT050790</strain>
    </source>
</reference>
<gene>
    <name evidence="1" type="ORF">JMJ35_006552</name>
</gene>
<comment type="caution">
    <text evidence="1">The sequence shown here is derived from an EMBL/GenBank/DDBJ whole genome shotgun (WGS) entry which is preliminary data.</text>
</comment>
<keyword evidence="2" id="KW-1185">Reference proteome</keyword>
<evidence type="ECO:0000313" key="2">
    <source>
        <dbReference type="Proteomes" id="UP001166286"/>
    </source>
</evidence>
<dbReference type="AlphaFoldDB" id="A0AA39QXH2"/>